<dbReference type="InterPro" id="IPR050684">
    <property type="entry name" value="HTH-Siroheme_Decarb"/>
</dbReference>
<evidence type="ECO:0000259" key="7">
    <source>
        <dbReference type="Pfam" id="PF22451"/>
    </source>
</evidence>
<dbReference type="RefSeq" id="WP_218392063.1">
    <property type="nucleotide sequence ID" value="NZ_JAHUZE010000002.1"/>
</dbReference>
<keyword evidence="1" id="KW-0456">Lyase</keyword>
<evidence type="ECO:0000259" key="6">
    <source>
        <dbReference type="Pfam" id="PF17805"/>
    </source>
</evidence>
<comment type="catalytic activity">
    <reaction evidence="5">
        <text>siroheme + 2 H(+) = 12,18-didecarboxysiroheme + 2 CO2</text>
        <dbReference type="Rhea" id="RHEA:19093"/>
        <dbReference type="ChEBI" id="CHEBI:15378"/>
        <dbReference type="ChEBI" id="CHEBI:16526"/>
        <dbReference type="ChEBI" id="CHEBI:60052"/>
        <dbReference type="ChEBI" id="CHEBI:140497"/>
        <dbReference type="EC" id="4.1.1.111"/>
    </reaction>
</comment>
<feature type="domain" description="Siroheme decarboxylase AsnC-like ligand binding" evidence="6">
    <location>
        <begin position="68"/>
        <end position="132"/>
    </location>
</feature>
<dbReference type="PANTHER" id="PTHR43413">
    <property type="entry name" value="TRANSCRIPTIONAL REGULATOR, ASNC FAMILY"/>
    <property type="match status" value="1"/>
</dbReference>
<dbReference type="PANTHER" id="PTHR43413:SF1">
    <property type="entry name" value="SIROHEME DECARBOXYLASE NIRL SUBUNIT"/>
    <property type="match status" value="1"/>
</dbReference>
<evidence type="ECO:0000256" key="5">
    <source>
        <dbReference type="ARBA" id="ARBA00048470"/>
    </source>
</evidence>
<name>A0ABS6T0Z0_9RHOB</name>
<gene>
    <name evidence="8" type="ORF">KJP28_08125</name>
</gene>
<evidence type="ECO:0000256" key="3">
    <source>
        <dbReference type="ARBA" id="ARBA00023457"/>
    </source>
</evidence>
<protein>
    <recommendedName>
        <fullName evidence="4">siroheme decarboxylase</fullName>
        <ecNumber evidence="4">4.1.1.111</ecNumber>
    </recommendedName>
</protein>
<comment type="similarity">
    <text evidence="3">Belongs to the Ahb/Nir family.</text>
</comment>
<dbReference type="Proteomes" id="UP000756530">
    <property type="component" value="Unassembled WGS sequence"/>
</dbReference>
<dbReference type="Pfam" id="PF22451">
    <property type="entry name" value="NirdL-like_HTH"/>
    <property type="match status" value="2"/>
</dbReference>
<evidence type="ECO:0000256" key="2">
    <source>
        <dbReference type="ARBA" id="ARBA00023444"/>
    </source>
</evidence>
<dbReference type="InterPro" id="IPR040523">
    <property type="entry name" value="AsnC_trans_reg2"/>
</dbReference>
<evidence type="ECO:0000313" key="8">
    <source>
        <dbReference type="EMBL" id="MBV7378892.1"/>
    </source>
</evidence>
<evidence type="ECO:0000256" key="1">
    <source>
        <dbReference type="ARBA" id="ARBA00023239"/>
    </source>
</evidence>
<evidence type="ECO:0000256" key="4">
    <source>
        <dbReference type="ARBA" id="ARBA00023471"/>
    </source>
</evidence>
<organism evidence="8 9">
    <name type="scientific">Maritimibacter dapengensis</name>
    <dbReference type="NCBI Taxonomy" id="2836868"/>
    <lineage>
        <taxon>Bacteria</taxon>
        <taxon>Pseudomonadati</taxon>
        <taxon>Pseudomonadota</taxon>
        <taxon>Alphaproteobacteria</taxon>
        <taxon>Rhodobacterales</taxon>
        <taxon>Roseobacteraceae</taxon>
        <taxon>Maritimibacter</taxon>
    </lineage>
</organism>
<feature type="domain" description="Siroheme decarboxylase NirL-like HTH" evidence="7">
    <location>
        <begin position="9"/>
        <end position="47"/>
    </location>
</feature>
<comment type="pathway">
    <text evidence="2">Porphyrin-containing compound metabolism.</text>
</comment>
<evidence type="ECO:0000313" key="9">
    <source>
        <dbReference type="Proteomes" id="UP000756530"/>
    </source>
</evidence>
<keyword evidence="9" id="KW-1185">Reference proteome</keyword>
<sequence>MLERLPPLEHRLLDEFQRNFPIVPRPFRHMAETLGCEESDVLALLSSQIAAGRIARVGATVRPNTVGASTLAALAVPTERIDEVAEIVGREPGVNHSYLREHDWNLWFVATAPNADELDASLDRIRAASGLDLLDLRLVRPFNIDLGFSLAGRPTPHLSRPQADIAALRPSDRAILAGLTEGLAISPRPYADLARRLDRSEEDVLGRIAALSDAAIITRLGVIVRHRSIGWRANAMVAWQVAPDRMEAAGAALAALPGVTLCYERRTVDELWPYGLFSMIHARTRPDALAVIEAATRLPELEGTRYQILFSEKCFKQTGAHIAAKPAEVA</sequence>
<feature type="domain" description="Siroheme decarboxylase NirL-like HTH" evidence="7">
    <location>
        <begin position="172"/>
        <end position="217"/>
    </location>
</feature>
<comment type="caution">
    <text evidence="8">The sequence shown here is derived from an EMBL/GenBank/DDBJ whole genome shotgun (WGS) entry which is preliminary data.</text>
</comment>
<dbReference type="InterPro" id="IPR053953">
    <property type="entry name" value="NirdL-like_HTH"/>
</dbReference>
<reference evidence="8 9" key="1">
    <citation type="submission" date="2021-05" db="EMBL/GenBank/DDBJ databases">
        <title>Culturable bacteria isolated from Daya Bay.</title>
        <authorList>
            <person name="Zheng W."/>
            <person name="Yu S."/>
            <person name="Huang Y."/>
        </authorList>
    </citation>
    <scope>NUCLEOTIDE SEQUENCE [LARGE SCALE GENOMIC DNA]</scope>
    <source>
        <strain evidence="8 9">DP4N28-5</strain>
    </source>
</reference>
<feature type="domain" description="Siroheme decarboxylase AsnC-like ligand binding" evidence="6">
    <location>
        <begin position="229"/>
        <end position="316"/>
    </location>
</feature>
<dbReference type="EC" id="4.1.1.111" evidence="4"/>
<accession>A0ABS6T0Z0</accession>
<dbReference type="EMBL" id="JAHUZE010000002">
    <property type="protein sequence ID" value="MBV7378892.1"/>
    <property type="molecule type" value="Genomic_DNA"/>
</dbReference>
<dbReference type="Pfam" id="PF17805">
    <property type="entry name" value="AsnC_trans_reg2"/>
    <property type="match status" value="2"/>
</dbReference>
<proteinExistence type="inferred from homology"/>